<dbReference type="GO" id="GO:0140662">
    <property type="term" value="F:ATP-dependent protein folding chaperone"/>
    <property type="evidence" value="ECO:0007669"/>
    <property type="project" value="InterPro"/>
</dbReference>
<organism evidence="5 6">
    <name type="scientific">Methylocystis heyeri</name>
    <dbReference type="NCBI Taxonomy" id="391905"/>
    <lineage>
        <taxon>Bacteria</taxon>
        <taxon>Pseudomonadati</taxon>
        <taxon>Pseudomonadota</taxon>
        <taxon>Alphaproteobacteria</taxon>
        <taxon>Hyphomicrobiales</taxon>
        <taxon>Methylocystaceae</taxon>
        <taxon>Methylocystis</taxon>
    </lineage>
</organism>
<evidence type="ECO:0000256" key="2">
    <source>
        <dbReference type="ARBA" id="ARBA00022741"/>
    </source>
</evidence>
<dbReference type="InterPro" id="IPR001404">
    <property type="entry name" value="Hsp90_fam"/>
</dbReference>
<keyword evidence="2" id="KW-0547">Nucleotide-binding</keyword>
<dbReference type="PANTHER" id="PTHR11528">
    <property type="entry name" value="HEAT SHOCK PROTEIN 90 FAMILY MEMBER"/>
    <property type="match status" value="1"/>
</dbReference>
<proteinExistence type="inferred from homology"/>
<evidence type="ECO:0008006" key="7">
    <source>
        <dbReference type="Google" id="ProtNLM"/>
    </source>
</evidence>
<dbReference type="Gene3D" id="3.30.565.10">
    <property type="entry name" value="Histidine kinase-like ATPase, C-terminal domain"/>
    <property type="match status" value="1"/>
</dbReference>
<dbReference type="AlphaFoldDB" id="A0A6B8KHX8"/>
<evidence type="ECO:0000256" key="3">
    <source>
        <dbReference type="ARBA" id="ARBA00022840"/>
    </source>
</evidence>
<accession>A0A6B8KHX8</accession>
<dbReference type="OrthoDB" id="9816482at2"/>
<evidence type="ECO:0000256" key="4">
    <source>
        <dbReference type="ARBA" id="ARBA00023186"/>
    </source>
</evidence>
<gene>
    <name evidence="5" type="ORF">H2LOC_010515</name>
</gene>
<comment type="similarity">
    <text evidence="1">Belongs to the heat shock protein 90 family.</text>
</comment>
<dbReference type="SUPFAM" id="SSF55874">
    <property type="entry name" value="ATPase domain of HSP90 chaperone/DNA topoisomerase II/histidine kinase"/>
    <property type="match status" value="1"/>
</dbReference>
<sequence length="771" mass="84609">MTAGIVFQVETSRVLQILAKEIYDSPLAMLRENLQNAYDAIRERFAATGTLQPGGRIDIEINSNQVAISDNGIGMTESVLKENFWNAGSSGKHSERARKAGVVGTFGIGAMANFGVCTRLEIITRPLESDVALLSIAERDTLKIGEECIVFKTVPPDREAGTILTATLDSNNSILPQQAQSYLLPYVSLLPVPVYLNGELISTRTMKEALPSSVRSFAPLGSKKLEERGFGALFSISADSNGQIFANVTDIHIGGTSIDGEMGLLQGGGQLMGLRSFFGLAPLPVAGNYQFGGFANLPFLQPTAGRDALSRESIDQAAILIALAERASSEILAETTLADRSNALLAWIGANGRYDLAKRITILVHPREENIPFGDIADYIGERRRYYYAGNDRSIIGTFASDESYILQISPNQPRRRVQQQYVTSILNVPAIPDSAHVLREYSGVELELGEASILFKIAAILRDDYLIPEVEIVFADISHQVSILPEKKGSILKIFLGRKAAAIAPLLEVQSKAYELFSQFMKDYVRVNIYPRIQEFVPSSTRGGVEALRKILLRSRELYRVEEAERGDLEGILGDYLSGAASLSKVLQTARAKSRSQTQRVSASQVGAIEKEVPGLTDSPVRPEIDGGQEFVAAPPIIRDDISSNMKILTTGGKYPLLNQFTMLLGLSDRLMKTEADFFHVPHTTRILWGGHRVVYIFTESTERLSLYYDIELKSPIGSKKTGGGMFPTTTLITKSRIFVPVPDVIEEEFHVDGGAKEFFVRFDLLASRV</sequence>
<keyword evidence="3" id="KW-0067">ATP-binding</keyword>
<evidence type="ECO:0000313" key="6">
    <source>
        <dbReference type="Proteomes" id="UP000309061"/>
    </source>
</evidence>
<dbReference type="KEGG" id="mhey:H2LOC_010515"/>
<keyword evidence="4" id="KW-0143">Chaperone</keyword>
<dbReference type="GO" id="GO:0005524">
    <property type="term" value="F:ATP binding"/>
    <property type="evidence" value="ECO:0007669"/>
    <property type="project" value="UniProtKB-KW"/>
</dbReference>
<dbReference type="Pfam" id="PF13589">
    <property type="entry name" value="HATPase_c_3"/>
    <property type="match status" value="1"/>
</dbReference>
<dbReference type="RefSeq" id="WP_136496348.1">
    <property type="nucleotide sequence ID" value="NZ_CP046052.1"/>
</dbReference>
<evidence type="ECO:0000256" key="1">
    <source>
        <dbReference type="ARBA" id="ARBA00008239"/>
    </source>
</evidence>
<dbReference type="EMBL" id="CP046052">
    <property type="protein sequence ID" value="QGM46090.1"/>
    <property type="molecule type" value="Genomic_DNA"/>
</dbReference>
<protein>
    <recommendedName>
        <fullName evidence="7">ATP-binding protein</fullName>
    </recommendedName>
</protein>
<dbReference type="GO" id="GO:0016887">
    <property type="term" value="F:ATP hydrolysis activity"/>
    <property type="evidence" value="ECO:0007669"/>
    <property type="project" value="InterPro"/>
</dbReference>
<evidence type="ECO:0000313" key="5">
    <source>
        <dbReference type="EMBL" id="QGM46090.1"/>
    </source>
</evidence>
<dbReference type="GO" id="GO:0051082">
    <property type="term" value="F:unfolded protein binding"/>
    <property type="evidence" value="ECO:0007669"/>
    <property type="project" value="InterPro"/>
</dbReference>
<dbReference type="Proteomes" id="UP000309061">
    <property type="component" value="Chromosome"/>
</dbReference>
<keyword evidence="6" id="KW-1185">Reference proteome</keyword>
<name>A0A6B8KHX8_9HYPH</name>
<reference evidence="5 6" key="1">
    <citation type="submission" date="2019-11" db="EMBL/GenBank/DDBJ databases">
        <title>The genome sequence of Methylocystis heyeri.</title>
        <authorList>
            <person name="Oshkin I.Y."/>
            <person name="Miroshnikov K."/>
            <person name="Dedysh S.N."/>
        </authorList>
    </citation>
    <scope>NUCLEOTIDE SEQUENCE [LARGE SCALE GENOMIC DNA]</scope>
    <source>
        <strain evidence="5 6">H2</strain>
    </source>
</reference>
<dbReference type="InterPro" id="IPR036890">
    <property type="entry name" value="HATPase_C_sf"/>
</dbReference>